<accession>A0A167EDS2</accession>
<comment type="caution">
    <text evidence="1">The sequence shown here is derived from an EMBL/GenBank/DDBJ whole genome shotgun (WGS) entry which is preliminary data.</text>
</comment>
<sequence length="64" mass="7375">MPKVDDNEHSKYISFTQERCKRLATVNEVSPLFLRMVNIVRKVCDTARIADTLFAQGEYRAKGL</sequence>
<proteinExistence type="predicted"/>
<dbReference type="EMBL" id="AUXZ01000074">
    <property type="protein sequence ID" value="KZN50444.1"/>
    <property type="molecule type" value="Genomic_DNA"/>
</dbReference>
<dbReference type="AlphaFoldDB" id="A0A167EDS2"/>
<organism evidence="1 2">
    <name type="scientific">Pseudoalteromonas luteoviolacea H33</name>
    <dbReference type="NCBI Taxonomy" id="1365251"/>
    <lineage>
        <taxon>Bacteria</taxon>
        <taxon>Pseudomonadati</taxon>
        <taxon>Pseudomonadota</taxon>
        <taxon>Gammaproteobacteria</taxon>
        <taxon>Alteromonadales</taxon>
        <taxon>Pseudoalteromonadaceae</taxon>
        <taxon>Pseudoalteromonas</taxon>
    </lineage>
</organism>
<gene>
    <name evidence="1" type="ORF">N476_16500</name>
</gene>
<protein>
    <submittedName>
        <fullName evidence="1">Uncharacterized protein</fullName>
    </submittedName>
</protein>
<name>A0A167EDS2_9GAMM</name>
<dbReference type="PATRIC" id="fig|1365251.3.peg.2512"/>
<reference evidence="1 2" key="1">
    <citation type="submission" date="2013-07" db="EMBL/GenBank/DDBJ databases">
        <title>Comparative Genomic and Metabolomic Analysis of Twelve Strains of Pseudoalteromonas luteoviolacea.</title>
        <authorList>
            <person name="Vynne N.G."/>
            <person name="Mansson M."/>
            <person name="Gram L."/>
        </authorList>
    </citation>
    <scope>NUCLEOTIDE SEQUENCE [LARGE SCALE GENOMIC DNA]</scope>
    <source>
        <strain evidence="1 2">H33</strain>
    </source>
</reference>
<dbReference type="Proteomes" id="UP000076503">
    <property type="component" value="Unassembled WGS sequence"/>
</dbReference>
<evidence type="ECO:0000313" key="1">
    <source>
        <dbReference type="EMBL" id="KZN50444.1"/>
    </source>
</evidence>
<evidence type="ECO:0000313" key="2">
    <source>
        <dbReference type="Proteomes" id="UP000076503"/>
    </source>
</evidence>